<dbReference type="OrthoDB" id="6343797at2759"/>
<reference evidence="1" key="1">
    <citation type="submission" date="2013-04" db="EMBL/GenBank/DDBJ databases">
        <authorList>
            <person name="Qu J."/>
            <person name="Murali S.C."/>
            <person name="Bandaranaike D."/>
            <person name="Bellair M."/>
            <person name="Blankenburg K."/>
            <person name="Chao H."/>
            <person name="Dinh H."/>
            <person name="Doddapaneni H."/>
            <person name="Downs B."/>
            <person name="Dugan-Rocha S."/>
            <person name="Elkadiri S."/>
            <person name="Gnanaolivu R.D."/>
            <person name="Hernandez B."/>
            <person name="Javaid M."/>
            <person name="Jayaseelan J.C."/>
            <person name="Lee S."/>
            <person name="Li M."/>
            <person name="Ming W."/>
            <person name="Munidasa M."/>
            <person name="Muniz J."/>
            <person name="Nguyen L."/>
            <person name="Ongeri F."/>
            <person name="Osuji N."/>
            <person name="Pu L.-L."/>
            <person name="Puazo M."/>
            <person name="Qu C."/>
            <person name="Quiroz J."/>
            <person name="Raj R."/>
            <person name="Weissenberger G."/>
            <person name="Xin Y."/>
            <person name="Zou X."/>
            <person name="Han Y."/>
            <person name="Richards S."/>
            <person name="Worley K."/>
            <person name="Muzny D."/>
            <person name="Gibbs R."/>
        </authorList>
    </citation>
    <scope>NUCLEOTIDE SEQUENCE</scope>
    <source>
        <strain evidence="1">Sampled in the wild</strain>
    </source>
</reference>
<evidence type="ECO:0000313" key="1">
    <source>
        <dbReference type="EMBL" id="KAG8225932.1"/>
    </source>
</evidence>
<gene>
    <name evidence="1" type="ORF">J437_LFUL005968</name>
</gene>
<dbReference type="Proteomes" id="UP000792457">
    <property type="component" value="Unassembled WGS sequence"/>
</dbReference>
<reference evidence="1" key="2">
    <citation type="submission" date="2017-10" db="EMBL/GenBank/DDBJ databases">
        <title>Ladona fulva Genome sequencing and assembly.</title>
        <authorList>
            <person name="Murali S."/>
            <person name="Richards S."/>
            <person name="Bandaranaike D."/>
            <person name="Bellair M."/>
            <person name="Blankenburg K."/>
            <person name="Chao H."/>
            <person name="Dinh H."/>
            <person name="Doddapaneni H."/>
            <person name="Dugan-Rocha S."/>
            <person name="Elkadiri S."/>
            <person name="Gnanaolivu R."/>
            <person name="Hernandez B."/>
            <person name="Skinner E."/>
            <person name="Javaid M."/>
            <person name="Lee S."/>
            <person name="Li M."/>
            <person name="Ming W."/>
            <person name="Munidasa M."/>
            <person name="Muniz J."/>
            <person name="Nguyen L."/>
            <person name="Hughes D."/>
            <person name="Osuji N."/>
            <person name="Pu L.-L."/>
            <person name="Puazo M."/>
            <person name="Qu C."/>
            <person name="Quiroz J."/>
            <person name="Raj R."/>
            <person name="Weissenberger G."/>
            <person name="Xin Y."/>
            <person name="Zou X."/>
            <person name="Han Y."/>
            <person name="Worley K."/>
            <person name="Muzny D."/>
            <person name="Gibbs R."/>
        </authorList>
    </citation>
    <scope>NUCLEOTIDE SEQUENCE</scope>
    <source>
        <strain evidence="1">Sampled in the wild</strain>
    </source>
</reference>
<dbReference type="AlphaFoldDB" id="A0A8K0K0B0"/>
<comment type="caution">
    <text evidence="1">The sequence shown here is derived from an EMBL/GenBank/DDBJ whole genome shotgun (WGS) entry which is preliminary data.</text>
</comment>
<name>A0A8K0K0B0_LADFU</name>
<evidence type="ECO:0000313" key="2">
    <source>
        <dbReference type="Proteomes" id="UP000792457"/>
    </source>
</evidence>
<protein>
    <submittedName>
        <fullName evidence="1">Uncharacterized protein</fullName>
    </submittedName>
</protein>
<organism evidence="1 2">
    <name type="scientific">Ladona fulva</name>
    <name type="common">Scarce chaser dragonfly</name>
    <name type="synonym">Libellula fulva</name>
    <dbReference type="NCBI Taxonomy" id="123851"/>
    <lineage>
        <taxon>Eukaryota</taxon>
        <taxon>Metazoa</taxon>
        <taxon>Ecdysozoa</taxon>
        <taxon>Arthropoda</taxon>
        <taxon>Hexapoda</taxon>
        <taxon>Insecta</taxon>
        <taxon>Pterygota</taxon>
        <taxon>Palaeoptera</taxon>
        <taxon>Odonata</taxon>
        <taxon>Epiprocta</taxon>
        <taxon>Anisoptera</taxon>
        <taxon>Libelluloidea</taxon>
        <taxon>Libellulidae</taxon>
        <taxon>Ladona</taxon>
    </lineage>
</organism>
<proteinExistence type="predicted"/>
<dbReference type="PANTHER" id="PTHR46585">
    <property type="entry name" value="INTEGRASE CORE DOMAIN CONTAINING PROTEIN"/>
    <property type="match status" value="1"/>
</dbReference>
<sequence>MQPSNVTDKNAFVIACQLHMKMCVKKKVKFNIGDYVRISKERLPFAKGYTPNYTSEIFSVVGADRTRQVPTFKLQDMNGENIRGNFYVEELVRVNISPETEYKIEKILARKGRGRTRIFCKVARIP</sequence>
<keyword evidence="2" id="KW-1185">Reference proteome</keyword>
<dbReference type="PANTHER" id="PTHR46585:SF1">
    <property type="entry name" value="CHROMO DOMAIN-CONTAINING PROTEIN"/>
    <property type="match status" value="1"/>
</dbReference>
<dbReference type="EMBL" id="KZ308259">
    <property type="protein sequence ID" value="KAG8225932.1"/>
    <property type="molecule type" value="Genomic_DNA"/>
</dbReference>
<accession>A0A8K0K0B0</accession>